<feature type="compositionally biased region" description="Polar residues" evidence="3">
    <location>
        <begin position="40"/>
        <end position="55"/>
    </location>
</feature>
<feature type="region of interest" description="Disordered" evidence="3">
    <location>
        <begin position="179"/>
        <end position="200"/>
    </location>
</feature>
<dbReference type="PANTHER" id="PTHR10606:SF32">
    <property type="entry name" value="6-PHOSPHOFRUCTO-2-KINASE 1"/>
    <property type="match status" value="1"/>
</dbReference>
<reference evidence="5" key="1">
    <citation type="journal article" date="2020" name="Stud. Mycol.">
        <title>101 Dothideomycetes genomes: a test case for predicting lifestyles and emergence of pathogens.</title>
        <authorList>
            <person name="Haridas S."/>
            <person name="Albert R."/>
            <person name="Binder M."/>
            <person name="Bloem J."/>
            <person name="Labutti K."/>
            <person name="Salamov A."/>
            <person name="Andreopoulos B."/>
            <person name="Baker S."/>
            <person name="Barry K."/>
            <person name="Bills G."/>
            <person name="Bluhm B."/>
            <person name="Cannon C."/>
            <person name="Castanera R."/>
            <person name="Culley D."/>
            <person name="Daum C."/>
            <person name="Ezra D."/>
            <person name="Gonzalez J."/>
            <person name="Henrissat B."/>
            <person name="Kuo A."/>
            <person name="Liang C."/>
            <person name="Lipzen A."/>
            <person name="Lutzoni F."/>
            <person name="Magnuson J."/>
            <person name="Mondo S."/>
            <person name="Nolan M."/>
            <person name="Ohm R."/>
            <person name="Pangilinan J."/>
            <person name="Park H.-J."/>
            <person name="Ramirez L."/>
            <person name="Alfaro M."/>
            <person name="Sun H."/>
            <person name="Tritt A."/>
            <person name="Yoshinaga Y."/>
            <person name="Zwiers L.-H."/>
            <person name="Turgeon B."/>
            <person name="Goodwin S."/>
            <person name="Spatafora J."/>
            <person name="Crous P."/>
            <person name="Grigoriev I."/>
        </authorList>
    </citation>
    <scope>NUCLEOTIDE SEQUENCE</scope>
    <source>
        <strain evidence="5">CBS 113389</strain>
    </source>
</reference>
<feature type="compositionally biased region" description="Polar residues" evidence="3">
    <location>
        <begin position="141"/>
        <end position="159"/>
    </location>
</feature>
<evidence type="ECO:0000313" key="5">
    <source>
        <dbReference type="EMBL" id="KAF2478880.1"/>
    </source>
</evidence>
<keyword evidence="5" id="KW-0418">Kinase</keyword>
<dbReference type="SUPFAM" id="SSF53254">
    <property type="entry name" value="Phosphoglycerate mutase-like"/>
    <property type="match status" value="1"/>
</dbReference>
<feature type="domain" description="6-phosphofructo-2-kinase" evidence="4">
    <location>
        <begin position="209"/>
        <end position="271"/>
    </location>
</feature>
<dbReference type="Proteomes" id="UP000799767">
    <property type="component" value="Unassembled WGS sequence"/>
</dbReference>
<dbReference type="GeneID" id="54475969"/>
<dbReference type="PRINTS" id="PR00991">
    <property type="entry name" value="6PFRUCTKNASE"/>
</dbReference>
<evidence type="ECO:0000259" key="4">
    <source>
        <dbReference type="Pfam" id="PF01591"/>
    </source>
</evidence>
<feature type="compositionally biased region" description="Low complexity" evidence="3">
    <location>
        <begin position="122"/>
        <end position="140"/>
    </location>
</feature>
<dbReference type="InterPro" id="IPR027417">
    <property type="entry name" value="P-loop_NTPase"/>
</dbReference>
<dbReference type="Gene3D" id="3.40.50.300">
    <property type="entry name" value="P-loop containing nucleotide triphosphate hydrolases"/>
    <property type="match status" value="2"/>
</dbReference>
<keyword evidence="1" id="KW-0547">Nucleotide-binding</keyword>
<dbReference type="RefSeq" id="XP_033585450.1">
    <property type="nucleotide sequence ID" value="XM_033734967.1"/>
</dbReference>
<sequence length="809" mass="90396">MPSAAPWHFTSSNSGDNLFLSLTTDARPTARATTTHPRRQSQQSSLAKFAMQSSTHLHHDGQPRPANDAPTGDDKLLDQLNHQLDRTLANGHARHMGSAYSISPPLPSPPFDFRPPPSNAHPRSTPSTTVTSPSETASTTMAMNDTPTSSAPTSPHLNGSRSYSGEGATFLHLGAPGRLNGSGTSTPRIRPTTLDIPGLTKSKVSPDGKIAKRDVGAKLVIVMVGLPARGKSYITKKLARYLNWLQHDTKIFNVGERRRVAAGGPHSQDRIRLRHSHSSLTPIIDQLNLDSPALPDRASAAQILLNDDTQIDAPAATQSPTQVSASQLNGTGHRDVHEEEERDLYQPDMGEPSSPRLSRSKTVGDEAVDQSAAFFDPENQKASQIREQLARETLDELLDYILNQNGSVGILDATNSTLDRRKMVMDRIRERAGPDLNVLFLESRCVDRELLEANMRLKLSGPDYKEMDPTIALADFKKRVQAYEKAYVPLGDYEERHNMPYIQMIDVGRKVISHQIKGFLMAQANYYLLNFNLAPRQIWITRHGLSMDNVSGKIGGDSHLAPEGHQYAKTLVKFMDMMRKEWDMKQLLSHVNSHFPPQPGDVTPPNPYYQALHYPASCTSDGNSSTSGSTDGHEFHAPAFCVWTSMLNRSIETAQYFNDEEYDVKQMRMLDELNAGTMEGLTYNSISAQYPEEYSRRRENKLHYRYPGPGGEGYLDIINRLRPVIMELERMTDNVLLIGHRSVARVLLAYFMGLKREEVAELDVPIGMLYCLEPKPYGVDVKVYKWDKGTEWFYEQKDFALKAAEDDMQ</sequence>
<evidence type="ECO:0000256" key="2">
    <source>
        <dbReference type="ARBA" id="ARBA00022840"/>
    </source>
</evidence>
<dbReference type="GO" id="GO:0003873">
    <property type="term" value="F:6-phosphofructo-2-kinase activity"/>
    <property type="evidence" value="ECO:0007669"/>
    <property type="project" value="InterPro"/>
</dbReference>
<dbReference type="Gene3D" id="3.40.50.1240">
    <property type="entry name" value="Phosphoglycerate mutase-like"/>
    <property type="match status" value="1"/>
</dbReference>
<dbReference type="PANTHER" id="PTHR10606">
    <property type="entry name" value="6-PHOSPHOFRUCTO-2-KINASE/FRUCTOSE-2,6-BISPHOSPHATASE"/>
    <property type="match status" value="1"/>
</dbReference>
<dbReference type="SMART" id="SM00855">
    <property type="entry name" value="PGAM"/>
    <property type="match status" value="1"/>
</dbReference>
<feature type="region of interest" description="Disordered" evidence="3">
    <location>
        <begin position="1"/>
        <end position="76"/>
    </location>
</feature>
<keyword evidence="5" id="KW-0808">Transferase</keyword>
<dbReference type="Pfam" id="PF00300">
    <property type="entry name" value="His_Phos_1"/>
    <property type="match status" value="1"/>
</dbReference>
<feature type="compositionally biased region" description="Polar residues" evidence="3">
    <location>
        <begin position="9"/>
        <end position="22"/>
    </location>
</feature>
<feature type="domain" description="6-phosphofructo-2-kinase" evidence="4">
    <location>
        <begin position="369"/>
        <end position="535"/>
    </location>
</feature>
<feature type="compositionally biased region" description="Polar residues" evidence="3">
    <location>
        <begin position="317"/>
        <end position="330"/>
    </location>
</feature>
<dbReference type="EMBL" id="MU001643">
    <property type="protein sequence ID" value="KAF2478880.1"/>
    <property type="molecule type" value="Genomic_DNA"/>
</dbReference>
<dbReference type="PIRSF" id="PIRSF000709">
    <property type="entry name" value="6PFK_2-Ptase"/>
    <property type="match status" value="1"/>
</dbReference>
<gene>
    <name evidence="5" type="ORF">BDY17DRAFT_305982</name>
</gene>
<feature type="region of interest" description="Disordered" evidence="3">
    <location>
        <begin position="317"/>
        <end position="365"/>
    </location>
</feature>
<name>A0A6A6PFX7_9PEZI</name>
<dbReference type="InterPro" id="IPR029033">
    <property type="entry name" value="His_PPase_superfam"/>
</dbReference>
<dbReference type="InterPro" id="IPR013078">
    <property type="entry name" value="His_Pase_superF_clade-1"/>
</dbReference>
<keyword evidence="6" id="KW-1185">Reference proteome</keyword>
<dbReference type="GO" id="GO:0005524">
    <property type="term" value="F:ATP binding"/>
    <property type="evidence" value="ECO:0007669"/>
    <property type="project" value="UniProtKB-KW"/>
</dbReference>
<dbReference type="AlphaFoldDB" id="A0A6A6PFX7"/>
<dbReference type="CDD" id="cd07067">
    <property type="entry name" value="HP_PGM_like"/>
    <property type="match status" value="1"/>
</dbReference>
<proteinExistence type="predicted"/>
<dbReference type="Pfam" id="PF01591">
    <property type="entry name" value="6PF2K"/>
    <property type="match status" value="2"/>
</dbReference>
<dbReference type="GO" id="GO:0005829">
    <property type="term" value="C:cytosol"/>
    <property type="evidence" value="ECO:0007669"/>
    <property type="project" value="TreeGrafter"/>
</dbReference>
<evidence type="ECO:0000256" key="1">
    <source>
        <dbReference type="ARBA" id="ARBA00022741"/>
    </source>
</evidence>
<dbReference type="GO" id="GO:0006000">
    <property type="term" value="P:fructose metabolic process"/>
    <property type="evidence" value="ECO:0007669"/>
    <property type="project" value="InterPro"/>
</dbReference>
<dbReference type="InterPro" id="IPR013079">
    <property type="entry name" value="6Phosfructo_kin"/>
</dbReference>
<organism evidence="5 6">
    <name type="scientific">Neohortaea acidophila</name>
    <dbReference type="NCBI Taxonomy" id="245834"/>
    <lineage>
        <taxon>Eukaryota</taxon>
        <taxon>Fungi</taxon>
        <taxon>Dikarya</taxon>
        <taxon>Ascomycota</taxon>
        <taxon>Pezizomycotina</taxon>
        <taxon>Dothideomycetes</taxon>
        <taxon>Dothideomycetidae</taxon>
        <taxon>Mycosphaerellales</taxon>
        <taxon>Teratosphaeriaceae</taxon>
        <taxon>Neohortaea</taxon>
    </lineage>
</organism>
<protein>
    <submittedName>
        <fullName evidence="5">6-phosphofructo-2-kinase-domain-containing protein</fullName>
    </submittedName>
</protein>
<dbReference type="InterPro" id="IPR003094">
    <property type="entry name" value="6Pfruct_kin"/>
</dbReference>
<feature type="compositionally biased region" description="Low complexity" evidence="3">
    <location>
        <begin position="23"/>
        <end position="35"/>
    </location>
</feature>
<dbReference type="SUPFAM" id="SSF52540">
    <property type="entry name" value="P-loop containing nucleoside triphosphate hydrolases"/>
    <property type="match status" value="1"/>
</dbReference>
<evidence type="ECO:0000256" key="3">
    <source>
        <dbReference type="SAM" id="MobiDB-lite"/>
    </source>
</evidence>
<evidence type="ECO:0000313" key="6">
    <source>
        <dbReference type="Proteomes" id="UP000799767"/>
    </source>
</evidence>
<accession>A0A6A6PFX7</accession>
<dbReference type="GO" id="GO:0006003">
    <property type="term" value="P:fructose 2,6-bisphosphate metabolic process"/>
    <property type="evidence" value="ECO:0007669"/>
    <property type="project" value="InterPro"/>
</dbReference>
<keyword evidence="2" id="KW-0067">ATP-binding</keyword>
<feature type="compositionally biased region" description="Pro residues" evidence="3">
    <location>
        <begin position="104"/>
        <end position="119"/>
    </location>
</feature>
<dbReference type="OrthoDB" id="267323at2759"/>
<feature type="compositionally biased region" description="Basic and acidic residues" evidence="3">
    <location>
        <begin position="332"/>
        <end position="345"/>
    </location>
</feature>
<feature type="region of interest" description="Disordered" evidence="3">
    <location>
        <begin position="96"/>
        <end position="159"/>
    </location>
</feature>